<comment type="caution">
    <text evidence="1">The sequence shown here is derived from an EMBL/GenBank/DDBJ whole genome shotgun (WGS) entry which is preliminary data.</text>
</comment>
<dbReference type="Proteomes" id="UP001595758">
    <property type="component" value="Unassembled WGS sequence"/>
</dbReference>
<organism evidence="1 2">
    <name type="scientific">Legionella dresdenensis</name>
    <dbReference type="NCBI Taxonomy" id="450200"/>
    <lineage>
        <taxon>Bacteria</taxon>
        <taxon>Pseudomonadati</taxon>
        <taxon>Pseudomonadota</taxon>
        <taxon>Gammaproteobacteria</taxon>
        <taxon>Legionellales</taxon>
        <taxon>Legionellaceae</taxon>
        <taxon>Legionella</taxon>
    </lineage>
</organism>
<dbReference type="RefSeq" id="WP_382341941.1">
    <property type="nucleotide sequence ID" value="NZ_JBHSAB010000006.1"/>
</dbReference>
<keyword evidence="2" id="KW-1185">Reference proteome</keyword>
<accession>A0ABV8CE86</accession>
<sequence length="100" mass="11246">MATADSGTVEKQYRYEVIAQKFKLPHGLCVLSIRDKKDDIIIHTAAALVFRDDEMLADMSPQDIRKVGYIFACDFETIGKNPDNIKFINTSCSHSDNACM</sequence>
<evidence type="ECO:0000313" key="2">
    <source>
        <dbReference type="Proteomes" id="UP001595758"/>
    </source>
</evidence>
<reference evidence="2" key="1">
    <citation type="journal article" date="2019" name="Int. J. Syst. Evol. Microbiol.">
        <title>The Global Catalogue of Microorganisms (GCM) 10K type strain sequencing project: providing services to taxonomists for standard genome sequencing and annotation.</title>
        <authorList>
            <consortium name="The Broad Institute Genomics Platform"/>
            <consortium name="The Broad Institute Genome Sequencing Center for Infectious Disease"/>
            <person name="Wu L."/>
            <person name="Ma J."/>
        </authorList>
    </citation>
    <scope>NUCLEOTIDE SEQUENCE [LARGE SCALE GENOMIC DNA]</scope>
    <source>
        <strain evidence="2">CCUG 59858</strain>
    </source>
</reference>
<gene>
    <name evidence="1" type="ORF">ACFORL_05605</name>
</gene>
<proteinExistence type="predicted"/>
<name>A0ABV8CE86_9GAMM</name>
<dbReference type="EMBL" id="JBHSAB010000006">
    <property type="protein sequence ID" value="MFC3908550.1"/>
    <property type="molecule type" value="Genomic_DNA"/>
</dbReference>
<evidence type="ECO:0000313" key="1">
    <source>
        <dbReference type="EMBL" id="MFC3908550.1"/>
    </source>
</evidence>
<protein>
    <submittedName>
        <fullName evidence="1">Uncharacterized protein</fullName>
    </submittedName>
</protein>